<dbReference type="AlphaFoldDB" id="A0AAD2K863"/>
<name>A0AAD2K863_9AGAR</name>
<protein>
    <submittedName>
        <fullName evidence="1">Uncharacterized protein</fullName>
    </submittedName>
</protein>
<evidence type="ECO:0000313" key="2">
    <source>
        <dbReference type="Proteomes" id="UP001295794"/>
    </source>
</evidence>
<organism evidence="1 2">
    <name type="scientific">Mycena citricolor</name>
    <dbReference type="NCBI Taxonomy" id="2018698"/>
    <lineage>
        <taxon>Eukaryota</taxon>
        <taxon>Fungi</taxon>
        <taxon>Dikarya</taxon>
        <taxon>Basidiomycota</taxon>
        <taxon>Agaricomycotina</taxon>
        <taxon>Agaricomycetes</taxon>
        <taxon>Agaricomycetidae</taxon>
        <taxon>Agaricales</taxon>
        <taxon>Marasmiineae</taxon>
        <taxon>Mycenaceae</taxon>
        <taxon>Mycena</taxon>
    </lineage>
</organism>
<proteinExistence type="predicted"/>
<comment type="caution">
    <text evidence="1">The sequence shown here is derived from an EMBL/GenBank/DDBJ whole genome shotgun (WGS) entry which is preliminary data.</text>
</comment>
<keyword evidence="2" id="KW-1185">Reference proteome</keyword>
<evidence type="ECO:0000313" key="1">
    <source>
        <dbReference type="EMBL" id="CAK5284487.1"/>
    </source>
</evidence>
<sequence length="41" mass="4972">SEYAGRRLRFWLDHSFKCLPGRTTPRNLERQLLVPTTENRR</sequence>
<feature type="non-terminal residue" evidence="1">
    <location>
        <position position="1"/>
    </location>
</feature>
<dbReference type="EMBL" id="CAVNYO010000480">
    <property type="protein sequence ID" value="CAK5284487.1"/>
    <property type="molecule type" value="Genomic_DNA"/>
</dbReference>
<reference evidence="1" key="1">
    <citation type="submission" date="2023-11" db="EMBL/GenBank/DDBJ databases">
        <authorList>
            <person name="De Vega J J."/>
            <person name="De Vega J J."/>
        </authorList>
    </citation>
    <scope>NUCLEOTIDE SEQUENCE</scope>
</reference>
<accession>A0AAD2K863</accession>
<dbReference type="Proteomes" id="UP001295794">
    <property type="component" value="Unassembled WGS sequence"/>
</dbReference>
<gene>
    <name evidence="1" type="ORF">MYCIT1_LOCUS37768</name>
</gene>